<reference evidence="2" key="1">
    <citation type="journal article" date="2009" name="PLoS Genet.">
        <title>Organised genome dynamics in the Escherichia coli species results in highly diverse adaptive paths.</title>
        <authorList>
            <person name="Touchon M."/>
            <person name="Hoede C."/>
            <person name="Tenaillon O."/>
            <person name="Barbe V."/>
            <person name="Baeriswyl S."/>
            <person name="Bidet P."/>
            <person name="Bingen E."/>
            <person name="Bonacorsi S."/>
            <person name="Bouchier C."/>
            <person name="Bouvet O."/>
            <person name="Calteau A."/>
            <person name="Chiapello H."/>
            <person name="Clermont O."/>
            <person name="Cruveiller S."/>
            <person name="Danchin A."/>
            <person name="Diard M."/>
            <person name="Dossat C."/>
            <person name="Karoui M.E."/>
            <person name="Frapy E."/>
            <person name="Garry L."/>
            <person name="Ghigo J.M."/>
            <person name="Gilles A.M."/>
            <person name="Johnson J."/>
            <person name="Le Bouguenec C."/>
            <person name="Lescat M."/>
            <person name="Mangenot S."/>
            <person name="Martinez-Jehanne V."/>
            <person name="Matic I."/>
            <person name="Nassif X."/>
            <person name="Oztas S."/>
            <person name="Petit M.A."/>
            <person name="Pichon C."/>
            <person name="Rouy Z."/>
            <person name="Ruf C.S."/>
            <person name="Schneider D."/>
            <person name="Tourret J."/>
            <person name="Vacherie B."/>
            <person name="Vallenet D."/>
            <person name="Medigue C."/>
            <person name="Rocha E.P.C."/>
            <person name="Denamur E."/>
        </authorList>
    </citation>
    <scope>NUCLEOTIDE SEQUENCE [LARGE SCALE GENOMIC DNA]</scope>
    <source>
        <strain evidence="2">IAI39 / ExPEC</strain>
    </source>
</reference>
<sequence>MSNGTWFTLLDIPGVETLFNTRKTNDPIDCTRSKARKLEDLIEA</sequence>
<dbReference type="STRING" id="585057.ECIAI39_1963"/>
<accession>A0A0H3MRA0</accession>
<evidence type="ECO:0000313" key="1">
    <source>
        <dbReference type="EMBL" id="CAR18093.1"/>
    </source>
</evidence>
<gene>
    <name evidence="1" type="ordered locus">ECIAI39_1963</name>
</gene>
<evidence type="ECO:0000313" key="2">
    <source>
        <dbReference type="Proteomes" id="UP000000749"/>
    </source>
</evidence>
<dbReference type="Proteomes" id="UP000000749">
    <property type="component" value="Chromosome"/>
</dbReference>
<dbReference type="EMBL" id="CU928164">
    <property type="protein sequence ID" value="CAR18093.1"/>
    <property type="molecule type" value="Genomic_DNA"/>
</dbReference>
<proteinExistence type="predicted"/>
<dbReference type="PATRIC" id="fig|585057.6.peg.2042"/>
<organism evidence="1 2">
    <name type="scientific">Escherichia coli O7:K1 (strain IAI39 / ExPEC)</name>
    <dbReference type="NCBI Taxonomy" id="585057"/>
    <lineage>
        <taxon>Bacteria</taxon>
        <taxon>Pseudomonadati</taxon>
        <taxon>Pseudomonadota</taxon>
        <taxon>Gammaproteobacteria</taxon>
        <taxon>Enterobacterales</taxon>
        <taxon>Enterobacteriaceae</taxon>
        <taxon>Escherichia</taxon>
    </lineage>
</organism>
<protein>
    <submittedName>
        <fullName evidence="1">Uncharacterized protein</fullName>
    </submittedName>
</protein>
<dbReference type="HOGENOM" id="CLU_185961_1_0_6"/>
<dbReference type="AlphaFoldDB" id="A0A0H3MRA0"/>
<dbReference type="KEGG" id="ect:ECIAI39_1963"/>
<name>A0A0H3MRA0_ECO7I</name>